<protein>
    <submittedName>
        <fullName evidence="4">Thymidylate synthase/dCMP hydroxymethylase domain containing protein</fullName>
    </submittedName>
</protein>
<dbReference type="SUPFAM" id="SSF55831">
    <property type="entry name" value="Thymidylate synthase/dCMP hydroxymethylase"/>
    <property type="match status" value="1"/>
</dbReference>
<comment type="similarity">
    <text evidence="1">Belongs to the thymidylate synthase family.</text>
</comment>
<evidence type="ECO:0000256" key="2">
    <source>
        <dbReference type="ARBA" id="ARBA00022679"/>
    </source>
</evidence>
<dbReference type="GO" id="GO:0008168">
    <property type="term" value="F:methyltransferase activity"/>
    <property type="evidence" value="ECO:0007669"/>
    <property type="project" value="UniProtKB-KW"/>
</dbReference>
<dbReference type="InterPro" id="IPR023451">
    <property type="entry name" value="Thymidate_synth/dCMP_Mease_dom"/>
</dbReference>
<evidence type="ECO:0000313" key="4">
    <source>
        <dbReference type="EMBL" id="CAB5151063.1"/>
    </source>
</evidence>
<dbReference type="Pfam" id="PF00303">
    <property type="entry name" value="Thymidylat_synt"/>
    <property type="match status" value="1"/>
</dbReference>
<sequence length="225" mass="26572">MLDKAIRNLRQELYHFGKELSTPNWQGMENPPEFLEVLNVCFEAQIPDTVEEITAQCKPFLPWAEEHFQERVSGLPLNPPPSHARWLRDTEKSMKDGKFSHSYPERMHENLFILVELLKKDPLTRQAYLPIWSLEDGRFALLNERVPCTFGWHWIFRDSLLHCFYPMRSCDAIRHFHNDVYFASRLTLWLIEKTGMQAKPGTLTFNAVSFHCFSNDRYTLGRLIK</sequence>
<evidence type="ECO:0000256" key="1">
    <source>
        <dbReference type="ARBA" id="ARBA00009972"/>
    </source>
</evidence>
<dbReference type="InterPro" id="IPR036926">
    <property type="entry name" value="Thymidate_synth/dCMP_Mease_sf"/>
</dbReference>
<proteinExistence type="inferred from homology"/>
<dbReference type="EMBL" id="LR798197">
    <property type="protein sequence ID" value="CAB5151063.1"/>
    <property type="molecule type" value="Genomic_DNA"/>
</dbReference>
<dbReference type="GO" id="GO:0032259">
    <property type="term" value="P:methylation"/>
    <property type="evidence" value="ECO:0007669"/>
    <property type="project" value="UniProtKB-KW"/>
</dbReference>
<feature type="domain" description="Thymidylate synthase/dCMP hydroxymethylase" evidence="3">
    <location>
        <begin position="105"/>
        <end position="216"/>
    </location>
</feature>
<keyword evidence="2" id="KW-0808">Transferase</keyword>
<accession>A0A6J7W887</accession>
<keyword evidence="4" id="KW-0489">Methyltransferase</keyword>
<gene>
    <name evidence="4" type="ORF">UFOVP148_21</name>
</gene>
<organism evidence="4">
    <name type="scientific">uncultured Caudovirales phage</name>
    <dbReference type="NCBI Taxonomy" id="2100421"/>
    <lineage>
        <taxon>Viruses</taxon>
        <taxon>Duplodnaviria</taxon>
        <taxon>Heunggongvirae</taxon>
        <taxon>Uroviricota</taxon>
        <taxon>Caudoviricetes</taxon>
        <taxon>Peduoviridae</taxon>
        <taxon>Maltschvirus</taxon>
        <taxon>Maltschvirus maltsch</taxon>
    </lineage>
</organism>
<name>A0A6J7W887_9CAUD</name>
<evidence type="ECO:0000259" key="3">
    <source>
        <dbReference type="Pfam" id="PF00303"/>
    </source>
</evidence>
<reference evidence="4" key="1">
    <citation type="submission" date="2020-05" db="EMBL/GenBank/DDBJ databases">
        <authorList>
            <person name="Chiriac C."/>
            <person name="Salcher M."/>
            <person name="Ghai R."/>
            <person name="Kavagutti S V."/>
        </authorList>
    </citation>
    <scope>NUCLEOTIDE SEQUENCE</scope>
</reference>
<dbReference type="Gene3D" id="3.30.572.10">
    <property type="entry name" value="Thymidylate synthase/dCMP hydroxymethylase domain"/>
    <property type="match status" value="1"/>
</dbReference>